<comment type="caution">
    <text evidence="6">Lacks conserved residue(s) required for the propagation of feature annotation.</text>
</comment>
<keyword evidence="2 6" id="KW-0812">Transmembrane</keyword>
<dbReference type="InterPro" id="IPR046402">
    <property type="entry name" value="FIT1"/>
</dbReference>
<dbReference type="InParanoid" id="A0A6J2URF0"/>
<dbReference type="InterPro" id="IPR019388">
    <property type="entry name" value="FIT"/>
</dbReference>
<organism evidence="8 9">
    <name type="scientific">Chanos chanos</name>
    <name type="common">Milkfish</name>
    <name type="synonym">Mugil chanos</name>
    <dbReference type="NCBI Taxonomy" id="29144"/>
    <lineage>
        <taxon>Eukaryota</taxon>
        <taxon>Metazoa</taxon>
        <taxon>Chordata</taxon>
        <taxon>Craniata</taxon>
        <taxon>Vertebrata</taxon>
        <taxon>Euteleostomi</taxon>
        <taxon>Actinopterygii</taxon>
        <taxon>Neopterygii</taxon>
        <taxon>Teleostei</taxon>
        <taxon>Ostariophysi</taxon>
        <taxon>Gonorynchiformes</taxon>
        <taxon>Chanidae</taxon>
        <taxon>Chanos</taxon>
    </lineage>
</organism>
<feature type="transmembrane region" description="Helical" evidence="7">
    <location>
        <begin position="230"/>
        <end position="250"/>
    </location>
</feature>
<feature type="transmembrane region" description="Helical" evidence="7">
    <location>
        <begin position="84"/>
        <end position="102"/>
    </location>
</feature>
<dbReference type="GO" id="GO:0140042">
    <property type="term" value="P:lipid droplet formation"/>
    <property type="evidence" value="ECO:0007669"/>
    <property type="project" value="UniProtKB-UniRule"/>
</dbReference>
<dbReference type="HAMAP" id="MF_03230">
    <property type="entry name" value="FITM2"/>
    <property type="match status" value="1"/>
</dbReference>
<sequence length="316" mass="35067">MDLCRLQKTLSKVHISMTTLLGPVLVVVTDLAARLLGHSLFRRHFPLLLSSTVLFGPALSPWVSKHSIFANKNHYLYRLFLRSCWGWTCIFTGSFLFLLTFSIRPSLILSLRHLSRLAATGLLWSLCRHLLSLLLDASGSCYEPLRSPPGGQGGPGGGLGPGVMGKDRLLLFREGQGKAACLRAGLIWRGPEVSEDTLVLFLCCLVLTEEMAVFRPCLALLRPLAAPLRLLFLFCVALLALWLFLLLSLLAHFPQFTSQLLGGAVGFLTWKGLYQGWYRLGPSWYCPGLPGEGLLVSTDDGQDKRRLNMNLYHCNK</sequence>
<comment type="similarity">
    <text evidence="6">Belongs to the FIT family. FIT1 subfamily.</text>
</comment>
<evidence type="ECO:0000256" key="6">
    <source>
        <dbReference type="HAMAP-Rule" id="MF_03229"/>
    </source>
</evidence>
<dbReference type="GO" id="GO:0010945">
    <property type="term" value="F:coenzyme A diphosphatase activity"/>
    <property type="evidence" value="ECO:0007669"/>
    <property type="project" value="InterPro"/>
</dbReference>
<evidence type="ECO:0000313" key="9">
    <source>
        <dbReference type="RefSeq" id="XP_030623015.1"/>
    </source>
</evidence>
<evidence type="ECO:0000256" key="1">
    <source>
        <dbReference type="ARBA" id="ARBA00004477"/>
    </source>
</evidence>
<feature type="transmembrane region" description="Helical" evidence="7">
    <location>
        <begin position="45"/>
        <end position="64"/>
    </location>
</feature>
<comment type="function">
    <text evidence="6">May play a role in the formation of lipid droplets (LDs), which are storage organelles at the center of lipid and energy homeostasis. May directly bind to diacylglycerol (DAGs) and triacylglycerol.</text>
</comment>
<name>A0A6J2URF0_CHACN</name>
<keyword evidence="8" id="KW-1185">Reference proteome</keyword>
<dbReference type="GeneID" id="115806452"/>
<accession>A0A6J2URF0</accession>
<dbReference type="PANTHER" id="PTHR23129">
    <property type="entry name" value="ACYL-COENZYME A DIPHOSPHATASE FITM2"/>
    <property type="match status" value="1"/>
</dbReference>
<comment type="subcellular location">
    <subcellularLocation>
        <location evidence="1 6">Endoplasmic reticulum membrane</location>
        <topology evidence="1 6">Multi-pass membrane protein</topology>
    </subcellularLocation>
</comment>
<dbReference type="InterPro" id="IPR046401">
    <property type="entry name" value="FITM1/2"/>
</dbReference>
<dbReference type="OrthoDB" id="5579088at2759"/>
<feature type="transmembrane region" description="Helical" evidence="7">
    <location>
        <begin position="15"/>
        <end position="33"/>
    </location>
</feature>
<dbReference type="PANTHER" id="PTHR23129:SF3">
    <property type="entry name" value="FAT STORAGE-INDUCING TRANSMEMBRANE PROTEIN 1"/>
    <property type="match status" value="1"/>
</dbReference>
<proteinExistence type="inferred from homology"/>
<dbReference type="GO" id="GO:0005789">
    <property type="term" value="C:endoplasmic reticulum membrane"/>
    <property type="evidence" value="ECO:0007669"/>
    <property type="project" value="UniProtKB-SubCell"/>
</dbReference>
<keyword evidence="4 6" id="KW-1133">Transmembrane helix</keyword>
<gene>
    <name evidence="9" type="primary">fitm1</name>
    <name evidence="6" type="synonym">FIT1</name>
    <name evidence="6" type="synonym">FITM1</name>
</gene>
<evidence type="ECO:0000256" key="4">
    <source>
        <dbReference type="ARBA" id="ARBA00022989"/>
    </source>
</evidence>
<evidence type="ECO:0000313" key="8">
    <source>
        <dbReference type="Proteomes" id="UP000504632"/>
    </source>
</evidence>
<keyword evidence="5 6" id="KW-0472">Membrane</keyword>
<dbReference type="RefSeq" id="XP_030623015.1">
    <property type="nucleotide sequence ID" value="XM_030767155.1"/>
</dbReference>
<protein>
    <recommendedName>
        <fullName evidence="6">Fat storage-inducing transmembrane protein 1 homolog</fullName>
    </recommendedName>
    <alternativeName>
        <fullName evidence="6">FITM1-like protein</fullName>
    </alternativeName>
    <alternativeName>
        <fullName evidence="6">Fat-inducing protein 1</fullName>
    </alternativeName>
</protein>
<reference evidence="9" key="1">
    <citation type="submission" date="2025-08" db="UniProtKB">
        <authorList>
            <consortium name="RefSeq"/>
        </authorList>
    </citation>
    <scope>IDENTIFICATION</scope>
</reference>
<evidence type="ECO:0000256" key="2">
    <source>
        <dbReference type="ARBA" id="ARBA00022692"/>
    </source>
</evidence>
<keyword evidence="3 6" id="KW-0256">Endoplasmic reticulum</keyword>
<dbReference type="HAMAP" id="MF_03229">
    <property type="entry name" value="FITM1"/>
    <property type="match status" value="1"/>
</dbReference>
<dbReference type="CTD" id="161247"/>
<dbReference type="Proteomes" id="UP000504632">
    <property type="component" value="Chromosome 3"/>
</dbReference>
<dbReference type="GO" id="GO:0008654">
    <property type="term" value="P:phospholipid biosynthetic process"/>
    <property type="evidence" value="ECO:0007669"/>
    <property type="project" value="InterPro"/>
</dbReference>
<evidence type="ECO:0000256" key="5">
    <source>
        <dbReference type="ARBA" id="ARBA00023136"/>
    </source>
</evidence>
<evidence type="ECO:0000256" key="7">
    <source>
        <dbReference type="SAM" id="Phobius"/>
    </source>
</evidence>
<evidence type="ECO:0000256" key="3">
    <source>
        <dbReference type="ARBA" id="ARBA00022824"/>
    </source>
</evidence>
<dbReference type="AlphaFoldDB" id="A0A6J2URF0"/>